<reference evidence="1 2" key="1">
    <citation type="submission" date="2015-08" db="EMBL/GenBank/DDBJ databases">
        <title>Next Generation Sequencing and Analysis of the Genome of Puccinia sorghi L Schw, the Causal Agent of Maize Common Rust.</title>
        <authorList>
            <person name="Rochi L."/>
            <person name="Burguener G."/>
            <person name="Darino M."/>
            <person name="Turjanski A."/>
            <person name="Kreff E."/>
            <person name="Dieguez M.J."/>
            <person name="Sacco F."/>
        </authorList>
    </citation>
    <scope>NUCLEOTIDE SEQUENCE [LARGE SCALE GENOMIC DNA]</scope>
    <source>
        <strain evidence="1 2">RO10H11247</strain>
    </source>
</reference>
<dbReference type="Proteomes" id="UP000037035">
    <property type="component" value="Unassembled WGS sequence"/>
</dbReference>
<proteinExistence type="predicted"/>
<dbReference type="VEuPathDB" id="FungiDB:VP01_59g1"/>
<accession>A0A0L6UHF1</accession>
<evidence type="ECO:0000313" key="1">
    <source>
        <dbReference type="EMBL" id="KNZ47974.1"/>
    </source>
</evidence>
<organism evidence="1 2">
    <name type="scientific">Puccinia sorghi</name>
    <dbReference type="NCBI Taxonomy" id="27349"/>
    <lineage>
        <taxon>Eukaryota</taxon>
        <taxon>Fungi</taxon>
        <taxon>Dikarya</taxon>
        <taxon>Basidiomycota</taxon>
        <taxon>Pucciniomycotina</taxon>
        <taxon>Pucciniomycetes</taxon>
        <taxon>Pucciniales</taxon>
        <taxon>Pucciniaceae</taxon>
        <taxon>Puccinia</taxon>
    </lineage>
</organism>
<evidence type="ECO:0000313" key="2">
    <source>
        <dbReference type="Proteomes" id="UP000037035"/>
    </source>
</evidence>
<comment type="caution">
    <text evidence="1">The sequence shown here is derived from an EMBL/GenBank/DDBJ whole genome shotgun (WGS) entry which is preliminary data.</text>
</comment>
<keyword evidence="2" id="KW-1185">Reference proteome</keyword>
<protein>
    <submittedName>
        <fullName evidence="1">Uncharacterized protein</fullName>
    </submittedName>
</protein>
<gene>
    <name evidence="1" type="ORF">VP01_59g1</name>
</gene>
<sequence length="343" mass="39871">MWTMSSASAISETRSYSLAYKESTLSNSKGLCLSCHLASSLILPSHIIISLCQFSNPNLCFIPGQEKMYPSCDMICPLFQSWLRPKRSPSLDMYFVTILMKTYTFNPSQILCSNPNQDILFVSLIKNDLRIQLSSRNTSAMCLLAFPEHNGKYRITTFCTSNLFLHLAIPQSTVIVYKRVVFELEKISTELRTKFTKNQAKLVQQLKPTKNLYQLSIWQVKKKNLHETAIFRYWFPCNDLQNHYHTTDIKFIDVSLSNNLENLKFVGLSHNLITTYSHFYISYLSRFPQKYLHVNIFNTIPTLLSKFIPHAFFSYSNPILEKSSTHQYLQNKFTNYCHKILII</sequence>
<dbReference type="EMBL" id="LAVV01011274">
    <property type="protein sequence ID" value="KNZ47974.1"/>
    <property type="molecule type" value="Genomic_DNA"/>
</dbReference>
<dbReference type="AlphaFoldDB" id="A0A0L6UHF1"/>
<name>A0A0L6UHF1_9BASI</name>